<evidence type="ECO:0000256" key="7">
    <source>
        <dbReference type="ARBA" id="ARBA00023080"/>
    </source>
</evidence>
<keyword evidence="5 10" id="KW-0378">Hydrolase</keyword>
<feature type="binding site" evidence="10">
    <location>
        <begin position="180"/>
        <end position="181"/>
    </location>
    <ligand>
        <name>substrate</name>
    </ligand>
</feature>
<feature type="binding site" evidence="10">
    <location>
        <position position="70"/>
    </location>
    <ligand>
        <name>substrate</name>
    </ligand>
</feature>
<feature type="binding site" evidence="10">
    <location>
        <position position="175"/>
    </location>
    <ligand>
        <name>substrate</name>
    </ligand>
</feature>
<dbReference type="InterPro" id="IPR002637">
    <property type="entry name" value="RdgB/HAM1"/>
</dbReference>
<dbReference type="PANTHER" id="PTHR11067">
    <property type="entry name" value="INOSINE TRIPHOSPHATE PYROPHOSPHATASE/HAM1 PROTEIN"/>
    <property type="match status" value="1"/>
</dbReference>
<keyword evidence="6 10" id="KW-0460">Magnesium</keyword>
<evidence type="ECO:0000256" key="4">
    <source>
        <dbReference type="ARBA" id="ARBA00022741"/>
    </source>
</evidence>
<dbReference type="EMBL" id="VTPS01000011">
    <property type="protein sequence ID" value="TZE81712.1"/>
    <property type="molecule type" value="Genomic_DNA"/>
</dbReference>
<dbReference type="GO" id="GO:0035870">
    <property type="term" value="F:dITP diphosphatase activity"/>
    <property type="evidence" value="ECO:0007669"/>
    <property type="project" value="UniProtKB-UniRule"/>
</dbReference>
<dbReference type="SUPFAM" id="SSF52972">
    <property type="entry name" value="ITPase-like"/>
    <property type="match status" value="1"/>
</dbReference>
<evidence type="ECO:0000256" key="2">
    <source>
        <dbReference type="ARBA" id="ARBA00011738"/>
    </source>
</evidence>
<dbReference type="NCBIfam" id="NF011397">
    <property type="entry name" value="PRK14822.1"/>
    <property type="match status" value="1"/>
</dbReference>
<dbReference type="FunFam" id="3.90.950.10:FF:000001">
    <property type="entry name" value="dITP/XTP pyrophosphatase"/>
    <property type="match status" value="1"/>
</dbReference>
<evidence type="ECO:0000313" key="12">
    <source>
        <dbReference type="EMBL" id="TZE81712.1"/>
    </source>
</evidence>
<dbReference type="PANTHER" id="PTHR11067:SF9">
    <property type="entry name" value="INOSINE TRIPHOSPHATE PYROPHOSPHATASE"/>
    <property type="match status" value="1"/>
</dbReference>
<dbReference type="RefSeq" id="WP_149545475.1">
    <property type="nucleotide sequence ID" value="NZ_VTPS01000011.1"/>
</dbReference>
<dbReference type="GO" id="GO:0046872">
    <property type="term" value="F:metal ion binding"/>
    <property type="evidence" value="ECO:0007669"/>
    <property type="project" value="UniProtKB-KW"/>
</dbReference>
<evidence type="ECO:0000256" key="3">
    <source>
        <dbReference type="ARBA" id="ARBA00022723"/>
    </source>
</evidence>
<dbReference type="NCBIfam" id="TIGR00042">
    <property type="entry name" value="RdgB/HAM1 family non-canonical purine NTP pyrophosphatase"/>
    <property type="match status" value="1"/>
</dbReference>
<feature type="binding site" evidence="10">
    <location>
        <position position="69"/>
    </location>
    <ligand>
        <name>Mg(2+)</name>
        <dbReference type="ChEBI" id="CHEBI:18420"/>
    </ligand>
</feature>
<accession>A0A5D8QB49</accession>
<comment type="subunit">
    <text evidence="2 10">Homodimer.</text>
</comment>
<reference evidence="12 13" key="1">
    <citation type="submission" date="2019-08" db="EMBL/GenBank/DDBJ databases">
        <title>Calorimonas adulescens gen. nov., sp. nov., an anaerobic thermophilic bacterium from Sakhalin hot spring.</title>
        <authorList>
            <person name="Khomyakova M.A."/>
            <person name="Merkel A.Y."/>
            <person name="Novikov A."/>
            <person name="Bonch-Osmolovskaya E.A."/>
            <person name="Slobodkin A.I."/>
        </authorList>
    </citation>
    <scope>NUCLEOTIDE SEQUENCE [LARGE SCALE GENOMIC DNA]</scope>
    <source>
        <strain evidence="12 13">A05MB</strain>
    </source>
</reference>
<dbReference type="InterPro" id="IPR029001">
    <property type="entry name" value="ITPase-like_fam"/>
</dbReference>
<comment type="caution">
    <text evidence="12">The sequence shown here is derived from an EMBL/GenBank/DDBJ whole genome shotgun (WGS) entry which is preliminary data.</text>
</comment>
<dbReference type="GO" id="GO:0017111">
    <property type="term" value="F:ribonucleoside triphosphate phosphatase activity"/>
    <property type="evidence" value="ECO:0007669"/>
    <property type="project" value="InterPro"/>
</dbReference>
<evidence type="ECO:0000256" key="8">
    <source>
        <dbReference type="ARBA" id="ARBA00051875"/>
    </source>
</evidence>
<evidence type="ECO:0000256" key="9">
    <source>
        <dbReference type="ARBA" id="ARBA00052017"/>
    </source>
</evidence>
<comment type="similarity">
    <text evidence="1 10 11">Belongs to the HAM1 NTPase family.</text>
</comment>
<gene>
    <name evidence="12" type="ORF">FWJ32_08180</name>
</gene>
<evidence type="ECO:0000256" key="5">
    <source>
        <dbReference type="ARBA" id="ARBA00022801"/>
    </source>
</evidence>
<proteinExistence type="inferred from homology"/>
<dbReference type="AlphaFoldDB" id="A0A5D8QB49"/>
<evidence type="ECO:0000256" key="10">
    <source>
        <dbReference type="HAMAP-Rule" id="MF_01405"/>
    </source>
</evidence>
<feature type="binding site" evidence="10">
    <location>
        <begin position="152"/>
        <end position="155"/>
    </location>
    <ligand>
        <name>substrate</name>
    </ligand>
</feature>
<evidence type="ECO:0000256" key="1">
    <source>
        <dbReference type="ARBA" id="ARBA00008023"/>
    </source>
</evidence>
<comment type="function">
    <text evidence="10">Pyrophosphatase that catalyzes the hydrolysis of nucleoside triphosphates to their monophosphate derivatives, with a high preference for the non-canonical purine nucleotides XTP (xanthosine triphosphate), dITP (deoxyinosine triphosphate) and ITP. Seems to function as a house-cleaning enzyme that removes non-canonical purine nucleotides from the nucleotide pool, thus preventing their incorporation into DNA/RNA and avoiding chromosomal lesions.</text>
</comment>
<evidence type="ECO:0000256" key="11">
    <source>
        <dbReference type="RuleBase" id="RU003781"/>
    </source>
</evidence>
<feature type="binding site" evidence="10">
    <location>
        <begin position="7"/>
        <end position="12"/>
    </location>
    <ligand>
        <name>substrate</name>
    </ligand>
</feature>
<dbReference type="Proteomes" id="UP000322976">
    <property type="component" value="Unassembled WGS sequence"/>
</dbReference>
<keyword evidence="3 10" id="KW-0479">Metal-binding</keyword>
<dbReference type="Gene3D" id="3.90.950.10">
    <property type="match status" value="1"/>
</dbReference>
<keyword evidence="4 10" id="KW-0547">Nucleotide-binding</keyword>
<dbReference type="CDD" id="cd00515">
    <property type="entry name" value="HAM1"/>
    <property type="match status" value="1"/>
</dbReference>
<keyword evidence="13" id="KW-1185">Reference proteome</keyword>
<dbReference type="GO" id="GO:0009117">
    <property type="term" value="P:nucleotide metabolic process"/>
    <property type="evidence" value="ECO:0007669"/>
    <property type="project" value="UniProtKB-KW"/>
</dbReference>
<dbReference type="HAMAP" id="MF_01405">
    <property type="entry name" value="Non_canon_purine_NTPase"/>
    <property type="match status" value="1"/>
</dbReference>
<dbReference type="EC" id="3.6.1.66" evidence="10"/>
<comment type="cofactor">
    <cofactor evidence="10">
        <name>Mg(2+)</name>
        <dbReference type="ChEBI" id="CHEBI:18420"/>
    </cofactor>
    <text evidence="10">Binds 1 Mg(2+) ion per subunit.</text>
</comment>
<dbReference type="GO" id="GO:0000166">
    <property type="term" value="F:nucleotide binding"/>
    <property type="evidence" value="ECO:0007669"/>
    <property type="project" value="UniProtKB-KW"/>
</dbReference>
<comment type="catalytic activity">
    <reaction evidence="9 10">
        <text>XTP + H2O = XMP + diphosphate + H(+)</text>
        <dbReference type="Rhea" id="RHEA:28610"/>
        <dbReference type="ChEBI" id="CHEBI:15377"/>
        <dbReference type="ChEBI" id="CHEBI:15378"/>
        <dbReference type="ChEBI" id="CHEBI:33019"/>
        <dbReference type="ChEBI" id="CHEBI:57464"/>
        <dbReference type="ChEBI" id="CHEBI:61314"/>
        <dbReference type="EC" id="3.6.1.66"/>
    </reaction>
</comment>
<dbReference type="Pfam" id="PF01725">
    <property type="entry name" value="Ham1p_like"/>
    <property type="match status" value="1"/>
</dbReference>
<comment type="catalytic activity">
    <reaction evidence="10">
        <text>ITP + H2O = IMP + diphosphate + H(+)</text>
        <dbReference type="Rhea" id="RHEA:29399"/>
        <dbReference type="ChEBI" id="CHEBI:15377"/>
        <dbReference type="ChEBI" id="CHEBI:15378"/>
        <dbReference type="ChEBI" id="CHEBI:33019"/>
        <dbReference type="ChEBI" id="CHEBI:58053"/>
        <dbReference type="ChEBI" id="CHEBI:61402"/>
        <dbReference type="EC" id="3.6.1.66"/>
    </reaction>
</comment>
<dbReference type="GO" id="GO:0036220">
    <property type="term" value="F:ITP diphosphatase activity"/>
    <property type="evidence" value="ECO:0007669"/>
    <property type="project" value="UniProtKB-UniRule"/>
</dbReference>
<comment type="caution">
    <text evidence="10">Lacks conserved residue(s) required for the propagation of feature annotation.</text>
</comment>
<dbReference type="GO" id="GO:0009146">
    <property type="term" value="P:purine nucleoside triphosphate catabolic process"/>
    <property type="evidence" value="ECO:0007669"/>
    <property type="project" value="UniProtKB-UniRule"/>
</dbReference>
<protein>
    <recommendedName>
        <fullName evidence="10">dITP/XTP pyrophosphatase</fullName>
        <ecNumber evidence="10">3.6.1.66</ecNumber>
    </recommendedName>
    <alternativeName>
        <fullName evidence="10">Non-canonical purine NTP pyrophosphatase</fullName>
    </alternativeName>
    <alternativeName>
        <fullName evidence="10">Non-standard purine NTP pyrophosphatase</fullName>
    </alternativeName>
    <alternativeName>
        <fullName evidence="10">Nucleoside-triphosphate diphosphatase</fullName>
    </alternativeName>
    <alternativeName>
        <fullName evidence="10">Nucleoside-triphosphate pyrophosphatase</fullName>
        <shortName evidence="10">NTPase</shortName>
    </alternativeName>
</protein>
<organism evidence="12 13">
    <name type="scientific">Calorimonas adulescens</name>
    <dbReference type="NCBI Taxonomy" id="2606906"/>
    <lineage>
        <taxon>Bacteria</taxon>
        <taxon>Bacillati</taxon>
        <taxon>Bacillota</taxon>
        <taxon>Clostridia</taxon>
        <taxon>Thermoanaerobacterales</taxon>
        <taxon>Thermoanaerobacteraceae</taxon>
        <taxon>Calorimonas</taxon>
    </lineage>
</organism>
<dbReference type="GO" id="GO:0036222">
    <property type="term" value="F:XTP diphosphatase activity"/>
    <property type="evidence" value="ECO:0007669"/>
    <property type="project" value="UniProtKB-UniRule"/>
</dbReference>
<comment type="catalytic activity">
    <reaction evidence="8 10">
        <text>dITP + H2O = dIMP + diphosphate + H(+)</text>
        <dbReference type="Rhea" id="RHEA:28342"/>
        <dbReference type="ChEBI" id="CHEBI:15377"/>
        <dbReference type="ChEBI" id="CHEBI:15378"/>
        <dbReference type="ChEBI" id="CHEBI:33019"/>
        <dbReference type="ChEBI" id="CHEBI:61194"/>
        <dbReference type="ChEBI" id="CHEBI:61382"/>
        <dbReference type="EC" id="3.6.1.66"/>
    </reaction>
</comment>
<dbReference type="GO" id="GO:0005829">
    <property type="term" value="C:cytosol"/>
    <property type="evidence" value="ECO:0007669"/>
    <property type="project" value="TreeGrafter"/>
</dbReference>
<feature type="active site" description="Proton acceptor" evidence="10">
    <location>
        <position position="69"/>
    </location>
</feature>
<sequence length="197" mass="22127">MKWIAATNNFNKLMEIREILSTYGIEVVSLKETGFDIHVIEDGNSFDENAYKKAIAVYNALKLPTLADDSGLEVEVLGGRPGIFSARYAGDNALDSDNNKKLLEELKGIPISKRRARYVCTVVLIKDEDKVYYGRGECNGYILDEPRGENGFGYDPLLYIPELGKTFAEIPSELKNCISHRAKAIKDLLQQILYEVK</sequence>
<evidence type="ECO:0000256" key="6">
    <source>
        <dbReference type="ARBA" id="ARBA00022842"/>
    </source>
</evidence>
<dbReference type="InterPro" id="IPR020922">
    <property type="entry name" value="dITP/XTP_pyrophosphatase"/>
</dbReference>
<evidence type="ECO:0000313" key="13">
    <source>
        <dbReference type="Proteomes" id="UP000322976"/>
    </source>
</evidence>
<name>A0A5D8QB49_9THEO</name>
<keyword evidence="7 10" id="KW-0546">Nucleotide metabolism</keyword>